<evidence type="ECO:0000313" key="4">
    <source>
        <dbReference type="EMBL" id="OBA27588.1"/>
    </source>
</evidence>
<name>A0A1B7TFW5_9ASCO</name>
<dbReference type="SUPFAM" id="SSF48371">
    <property type="entry name" value="ARM repeat"/>
    <property type="match status" value="1"/>
</dbReference>
<reference evidence="5" key="1">
    <citation type="journal article" date="2016" name="Proc. Natl. Acad. Sci. U.S.A.">
        <title>Comparative genomics of biotechnologically important yeasts.</title>
        <authorList>
            <person name="Riley R."/>
            <person name="Haridas S."/>
            <person name="Wolfe K.H."/>
            <person name="Lopes M.R."/>
            <person name="Hittinger C.T."/>
            <person name="Goeker M."/>
            <person name="Salamov A.A."/>
            <person name="Wisecaver J.H."/>
            <person name="Long T.M."/>
            <person name="Calvey C.H."/>
            <person name="Aerts A.L."/>
            <person name="Barry K.W."/>
            <person name="Choi C."/>
            <person name="Clum A."/>
            <person name="Coughlan A.Y."/>
            <person name="Deshpande S."/>
            <person name="Douglass A.P."/>
            <person name="Hanson S.J."/>
            <person name="Klenk H.-P."/>
            <person name="LaButti K.M."/>
            <person name="Lapidus A."/>
            <person name="Lindquist E.A."/>
            <person name="Lipzen A.M."/>
            <person name="Meier-Kolthoff J.P."/>
            <person name="Ohm R.A."/>
            <person name="Otillar R.P."/>
            <person name="Pangilinan J.L."/>
            <person name="Peng Y."/>
            <person name="Rokas A."/>
            <person name="Rosa C.A."/>
            <person name="Scheuner C."/>
            <person name="Sibirny A.A."/>
            <person name="Slot J.C."/>
            <person name="Stielow J.B."/>
            <person name="Sun H."/>
            <person name="Kurtzman C.P."/>
            <person name="Blackwell M."/>
            <person name="Grigoriev I.V."/>
            <person name="Jeffries T.W."/>
        </authorList>
    </citation>
    <scope>NUCLEOTIDE SEQUENCE [LARGE SCALE GENOMIC DNA]</scope>
    <source>
        <strain evidence="5">NRRL Y-1626</strain>
    </source>
</reference>
<dbReference type="Proteomes" id="UP000092321">
    <property type="component" value="Unassembled WGS sequence"/>
</dbReference>
<dbReference type="EMBL" id="LXPE01000008">
    <property type="protein sequence ID" value="OBA27588.1"/>
    <property type="molecule type" value="Genomic_DNA"/>
</dbReference>
<comment type="subunit">
    <text evidence="2">Component of the RIX1 complex, composed of IPI1, RIX1/IPI2 and IPI3 in a 1:2:2 stoichiometry. The complex interacts (via RIX1) with MDN1 (via its hexameric AAA ATPase ring) and the pre-60S ribosome particles.</text>
</comment>
<evidence type="ECO:0000259" key="3">
    <source>
        <dbReference type="Pfam" id="PF12333"/>
    </source>
</evidence>
<comment type="caution">
    <text evidence="4">The sequence shown here is derived from an EMBL/GenBank/DDBJ whole genome shotgun (WGS) entry which is preliminary data.</text>
</comment>
<evidence type="ECO:0000313" key="5">
    <source>
        <dbReference type="Proteomes" id="UP000092321"/>
    </source>
</evidence>
<comment type="function">
    <text evidence="1">Component of the RIX1 complex required for processing of ITS2 sequences from 35S pre-rRNA.</text>
</comment>
<feature type="domain" description="Pre-rRNA-processing protein Ipi1 N-terminal" evidence="3">
    <location>
        <begin position="150"/>
        <end position="260"/>
    </location>
</feature>
<accession>A0A1B7TFW5</accession>
<dbReference type="Pfam" id="PF12333">
    <property type="entry name" value="Ipi1_N"/>
    <property type="match status" value="1"/>
</dbReference>
<dbReference type="InterPro" id="IPR024679">
    <property type="entry name" value="Ipi1_N"/>
</dbReference>
<keyword evidence="5" id="KW-1185">Reference proteome</keyword>
<dbReference type="OrthoDB" id="361362at2759"/>
<organism evidence="4 5">
    <name type="scientific">Hanseniaspora valbyensis NRRL Y-1626</name>
    <dbReference type="NCBI Taxonomy" id="766949"/>
    <lineage>
        <taxon>Eukaryota</taxon>
        <taxon>Fungi</taxon>
        <taxon>Dikarya</taxon>
        <taxon>Ascomycota</taxon>
        <taxon>Saccharomycotina</taxon>
        <taxon>Saccharomycetes</taxon>
        <taxon>Saccharomycodales</taxon>
        <taxon>Saccharomycodaceae</taxon>
        <taxon>Hanseniaspora</taxon>
    </lineage>
</organism>
<gene>
    <name evidence="4" type="ORF">HANVADRAFT_52307</name>
</gene>
<sequence>MAKKKTEKQKDFVKKKLKVGKKFTASNETSINFNSKKIKLANQRKITTSNAVTALSNDQKKLLNKNSENKISSQELLTRVSLLKHHSNISRKETLLTFIKNFDTFNQLQLINLIKNSLHLFIDPDFQVREEYANLLTLINDKYPDIIISNLNSIMLYLINGITHIIRDIKLHTGKFLLIILANKLLTIEKILIVNNSFFLKLLNGILDIIGIDKTVKSNKNLIDKQNLKLNNSTMSGNVTLSKKTINYKLTNLKALQLFLTKILKRDFDINAVGFVDSYLPNKSYQPFTRLQLFNTNLLINSIKEWTNNGKKNDKNTDSTDYEDIVSFQDYNARINVVKNEYYDILIMNLEMIKNDWGYIDADRKGNSELGRIANNCINILNECI</sequence>
<proteinExistence type="predicted"/>
<protein>
    <recommendedName>
        <fullName evidence="3">Pre-rRNA-processing protein Ipi1 N-terminal domain-containing protein</fullName>
    </recommendedName>
</protein>
<evidence type="ECO:0000256" key="2">
    <source>
        <dbReference type="ARBA" id="ARBA00011141"/>
    </source>
</evidence>
<dbReference type="InterPro" id="IPR016024">
    <property type="entry name" value="ARM-type_fold"/>
</dbReference>
<evidence type="ECO:0000256" key="1">
    <source>
        <dbReference type="ARBA" id="ARBA00002355"/>
    </source>
</evidence>
<dbReference type="AlphaFoldDB" id="A0A1B7TFW5"/>